<dbReference type="PROSITE" id="PS51450">
    <property type="entry name" value="LRR"/>
    <property type="match status" value="3"/>
</dbReference>
<feature type="compositionally biased region" description="Low complexity" evidence="3">
    <location>
        <begin position="467"/>
        <end position="508"/>
    </location>
</feature>
<feature type="compositionally biased region" description="Low complexity" evidence="3">
    <location>
        <begin position="520"/>
        <end position="534"/>
    </location>
</feature>
<evidence type="ECO:0000256" key="3">
    <source>
        <dbReference type="SAM" id="MobiDB-lite"/>
    </source>
</evidence>
<proteinExistence type="predicted"/>
<dbReference type="InterPro" id="IPR032675">
    <property type="entry name" value="LRR_dom_sf"/>
</dbReference>
<feature type="compositionally biased region" description="Low complexity" evidence="3">
    <location>
        <begin position="581"/>
        <end position="595"/>
    </location>
</feature>
<keyword evidence="2" id="KW-0677">Repeat</keyword>
<feature type="compositionally biased region" description="Pro residues" evidence="3">
    <location>
        <begin position="535"/>
        <end position="545"/>
    </location>
</feature>
<sequence>MHRLLTHSLLVREGSKREVAAFAAVAVIASAFAGGVQLASAAGTDDVVPDLALRACVNGAMNPWLAKYKPGEPQRKADEPVSASDMENILSRLQVFHCDDKAVKSLEGLQYATGLQRIFVSHAPSSTVPLNQRVSDISPVAKLANLEGLYLGYNNISQLPDMSGMKSLKLLNLEGNGSKASEVQGAKPLHAGIRGLASLKPLAAVSTLEDLNVDYNDVSSLEGLENSTNMKLLKVSHNSISSLAPIAGLTGVTDLRIDSNKISDFSPLAALKNVTYLEMQNNNNLNQLGSVPAPASIDFIANMTKLQDANLLKNDIADAAPLAKLTSLKTLNIGDNKIADLSPIPDSAKVTAYPQFPAGSVAPYSYDLAKGETYVDLSKLKDQFGKQITPSKIYFLGSVGQKPYTISADGTKATIKWAPPSEAWIATYKYPQIRVEYAGGSKVDPVHVSTVVPEKPKPADPTPTPNPTTEAPAPVPTTEAPKPMPTTEAPAPIPTTEAPKPMPTTEAPAPVPTTKPAPAPTTEAPKPMPTTEAPAPVPTTKPAPAPTTEAPAPIPTTEAPKPMPTTEAPAPVPTTKPAPAPTTEAPKPMPTTEAPAPVPTTKPAPAPTTEAPKPAPADKIVTPGTPVFPKADDPANCTVKPFVTVKSTPGVAYFVEANGKPVEKYTKNGDLYTFTYGYGETVKVTATVTEGYQLAKDAQTEWTWKAPTLAELKCNTAAPSSKAPVVPMKPNNGGMNATKPQVHQSMPMTGSNITYLAVAMMATILAGTTMIVRRREN</sequence>
<evidence type="ECO:0000256" key="4">
    <source>
        <dbReference type="SAM" id="Phobius"/>
    </source>
</evidence>
<dbReference type="Gene3D" id="3.80.10.10">
    <property type="entry name" value="Ribonuclease Inhibitor"/>
    <property type="match status" value="1"/>
</dbReference>
<feature type="region of interest" description="Disordered" evidence="3">
    <location>
        <begin position="449"/>
        <end position="623"/>
    </location>
</feature>
<dbReference type="InterPro" id="IPR050836">
    <property type="entry name" value="SDS22/Internalin_LRR"/>
</dbReference>
<dbReference type="SUPFAM" id="SSF52058">
    <property type="entry name" value="L domain-like"/>
    <property type="match status" value="1"/>
</dbReference>
<dbReference type="RefSeq" id="WP_307014609.1">
    <property type="nucleotide sequence ID" value="NZ_JAUSQW010000001.1"/>
</dbReference>
<dbReference type="PANTHER" id="PTHR46652:SF3">
    <property type="entry name" value="LEUCINE-RICH REPEAT-CONTAINING PROTEIN 9"/>
    <property type="match status" value="1"/>
</dbReference>
<gene>
    <name evidence="5" type="ORF">J2S49_001309</name>
</gene>
<feature type="compositionally biased region" description="Pro residues" evidence="3">
    <location>
        <begin position="596"/>
        <end position="606"/>
    </location>
</feature>
<protein>
    <submittedName>
        <fullName evidence="5">Leucine-rich repeat (LRR) protein</fullName>
    </submittedName>
</protein>
<reference evidence="5 6" key="1">
    <citation type="submission" date="2023-07" db="EMBL/GenBank/DDBJ databases">
        <title>Sequencing the genomes of 1000 actinobacteria strains.</title>
        <authorList>
            <person name="Klenk H.-P."/>
        </authorList>
    </citation>
    <scope>NUCLEOTIDE SEQUENCE [LARGE SCALE GENOMIC DNA]</scope>
    <source>
        <strain evidence="5 6">DSM 102162</strain>
    </source>
</reference>
<keyword evidence="4" id="KW-1133">Transmembrane helix</keyword>
<dbReference type="InterPro" id="IPR001611">
    <property type="entry name" value="Leu-rich_rpt"/>
</dbReference>
<evidence type="ECO:0000256" key="1">
    <source>
        <dbReference type="ARBA" id="ARBA00022614"/>
    </source>
</evidence>
<dbReference type="Proteomes" id="UP001235966">
    <property type="component" value="Unassembled WGS sequence"/>
</dbReference>
<keyword evidence="1" id="KW-0433">Leucine-rich repeat</keyword>
<keyword evidence="6" id="KW-1185">Reference proteome</keyword>
<feature type="compositionally biased region" description="Low complexity" evidence="3">
    <location>
        <begin position="546"/>
        <end position="569"/>
    </location>
</feature>
<keyword evidence="4" id="KW-0812">Transmembrane</keyword>
<name>A0ABT9NBZ0_9ACTO</name>
<dbReference type="PRINTS" id="PR01217">
    <property type="entry name" value="PRICHEXTENSN"/>
</dbReference>
<organism evidence="5 6">
    <name type="scientific">Arcanobacterium wilhelmae</name>
    <dbReference type="NCBI Taxonomy" id="1803177"/>
    <lineage>
        <taxon>Bacteria</taxon>
        <taxon>Bacillati</taxon>
        <taxon>Actinomycetota</taxon>
        <taxon>Actinomycetes</taxon>
        <taxon>Actinomycetales</taxon>
        <taxon>Actinomycetaceae</taxon>
        <taxon>Arcanobacterium</taxon>
    </lineage>
</organism>
<feature type="transmembrane region" description="Helical" evidence="4">
    <location>
        <begin position="753"/>
        <end position="772"/>
    </location>
</feature>
<dbReference type="SMART" id="SM00365">
    <property type="entry name" value="LRR_SD22"/>
    <property type="match status" value="5"/>
</dbReference>
<feature type="compositionally biased region" description="Pro residues" evidence="3">
    <location>
        <begin position="509"/>
        <end position="519"/>
    </location>
</feature>
<evidence type="ECO:0000256" key="2">
    <source>
        <dbReference type="ARBA" id="ARBA00022737"/>
    </source>
</evidence>
<comment type="caution">
    <text evidence="5">The sequence shown here is derived from an EMBL/GenBank/DDBJ whole genome shotgun (WGS) entry which is preliminary data.</text>
</comment>
<dbReference type="EMBL" id="JAUSQW010000001">
    <property type="protein sequence ID" value="MDP9801233.1"/>
    <property type="molecule type" value="Genomic_DNA"/>
</dbReference>
<dbReference type="PANTHER" id="PTHR46652">
    <property type="entry name" value="LEUCINE-RICH REPEAT AND IQ DOMAIN-CONTAINING PROTEIN 1-RELATED"/>
    <property type="match status" value="1"/>
</dbReference>
<feature type="compositionally biased region" description="Pro residues" evidence="3">
    <location>
        <begin position="570"/>
        <end position="580"/>
    </location>
</feature>
<evidence type="ECO:0000313" key="5">
    <source>
        <dbReference type="EMBL" id="MDP9801233.1"/>
    </source>
</evidence>
<evidence type="ECO:0000313" key="6">
    <source>
        <dbReference type="Proteomes" id="UP001235966"/>
    </source>
</evidence>
<accession>A0ABT9NBZ0</accession>
<keyword evidence="4" id="KW-0472">Membrane</keyword>